<organism evidence="6 7">
    <name type="scientific">Clostridium novyi A str. 4552</name>
    <dbReference type="NCBI Taxonomy" id="1444289"/>
    <lineage>
        <taxon>Bacteria</taxon>
        <taxon>Bacillati</taxon>
        <taxon>Bacillota</taxon>
        <taxon>Clostridia</taxon>
        <taxon>Eubacteriales</taxon>
        <taxon>Clostridiaceae</taxon>
        <taxon>Clostridium</taxon>
    </lineage>
</organism>
<dbReference type="NCBIfam" id="TIGR02937">
    <property type="entry name" value="sigma70-ECF"/>
    <property type="match status" value="1"/>
</dbReference>
<dbReference type="PANTHER" id="PTHR30385">
    <property type="entry name" value="SIGMA FACTOR F FLAGELLAR"/>
    <property type="match status" value="1"/>
</dbReference>
<dbReference type="Proteomes" id="UP000030012">
    <property type="component" value="Unassembled WGS sequence"/>
</dbReference>
<gene>
    <name evidence="6" type="ORF">Z968_12715</name>
</gene>
<dbReference type="SUPFAM" id="SSF88659">
    <property type="entry name" value="Sigma3 and sigma4 domains of RNA polymerase sigma factors"/>
    <property type="match status" value="1"/>
</dbReference>
<reference evidence="6 7" key="1">
    <citation type="submission" date="2014-01" db="EMBL/GenBank/DDBJ databases">
        <title>Plasmidome dynamics in the species complex Clostridium novyi sensu lato converts strains of independent lineages into distinctly different pathogens.</title>
        <authorList>
            <person name="Skarin H."/>
            <person name="Segerman B."/>
        </authorList>
    </citation>
    <scope>NUCLEOTIDE SEQUENCE [LARGE SCALE GENOMIC DNA]</scope>
    <source>
        <strain evidence="6 7">4552</strain>
    </source>
</reference>
<evidence type="ECO:0000256" key="4">
    <source>
        <dbReference type="ARBA" id="ARBA00023163"/>
    </source>
</evidence>
<dbReference type="RefSeq" id="WP_018579528.1">
    <property type="nucleotide sequence ID" value="NZ_JENJ01000117.1"/>
</dbReference>
<dbReference type="PANTHER" id="PTHR30385:SF4">
    <property type="entry name" value="RNA POLYMERASE SIGMA-E FACTOR"/>
    <property type="match status" value="1"/>
</dbReference>
<dbReference type="EMBL" id="JENJ01000117">
    <property type="protein sequence ID" value="KGM92800.1"/>
    <property type="molecule type" value="Genomic_DNA"/>
</dbReference>
<sequence>MKENKKNYYIFLGDSKVDVSEKVYKGYWQETNRENYLNRLDKENKLGYFSEFISDRADRSMEERLIDKAVDLEKLVAVKMQIEALNKALDKLSPEEREIIQALFFDEIPQRELAKTLNISQGAVFRRKEKTLEKLKVFLEDWGEK</sequence>
<dbReference type="AlphaFoldDB" id="A0A0A0HZN1"/>
<evidence type="ECO:0000256" key="1">
    <source>
        <dbReference type="ARBA" id="ARBA00023015"/>
    </source>
</evidence>
<dbReference type="GO" id="GO:0006352">
    <property type="term" value="P:DNA-templated transcription initiation"/>
    <property type="evidence" value="ECO:0007669"/>
    <property type="project" value="InterPro"/>
</dbReference>
<dbReference type="InterPro" id="IPR014284">
    <property type="entry name" value="RNA_pol_sigma-70_dom"/>
</dbReference>
<keyword evidence="4" id="KW-0804">Transcription</keyword>
<dbReference type="GO" id="GO:0003677">
    <property type="term" value="F:DNA binding"/>
    <property type="evidence" value="ECO:0007669"/>
    <property type="project" value="UniProtKB-KW"/>
</dbReference>
<dbReference type="GO" id="GO:0016987">
    <property type="term" value="F:sigma factor activity"/>
    <property type="evidence" value="ECO:0007669"/>
    <property type="project" value="UniProtKB-KW"/>
</dbReference>
<feature type="domain" description="RNA polymerase sigma-70 region 4" evidence="5">
    <location>
        <begin position="88"/>
        <end position="136"/>
    </location>
</feature>
<comment type="caution">
    <text evidence="6">The sequence shown here is derived from an EMBL/GenBank/DDBJ whole genome shotgun (WGS) entry which is preliminary data.</text>
</comment>
<dbReference type="Gene3D" id="1.20.140.160">
    <property type="match status" value="1"/>
</dbReference>
<keyword evidence="3" id="KW-0238">DNA-binding</keyword>
<dbReference type="OrthoDB" id="1698246at2"/>
<proteinExistence type="predicted"/>
<dbReference type="Pfam" id="PF04545">
    <property type="entry name" value="Sigma70_r4"/>
    <property type="match status" value="1"/>
</dbReference>
<evidence type="ECO:0000313" key="6">
    <source>
        <dbReference type="EMBL" id="KGM92800.1"/>
    </source>
</evidence>
<accession>A0A0A0HZN1</accession>
<name>A0A0A0HZN1_CLONO</name>
<evidence type="ECO:0000259" key="5">
    <source>
        <dbReference type="Pfam" id="PF04545"/>
    </source>
</evidence>
<keyword evidence="1" id="KW-0805">Transcription regulation</keyword>
<keyword evidence="2" id="KW-0731">Sigma factor</keyword>
<protein>
    <recommendedName>
        <fullName evidence="5">RNA polymerase sigma-70 region 4 domain-containing protein</fullName>
    </recommendedName>
</protein>
<dbReference type="InterPro" id="IPR007630">
    <property type="entry name" value="RNA_pol_sigma70_r4"/>
</dbReference>
<evidence type="ECO:0000313" key="7">
    <source>
        <dbReference type="Proteomes" id="UP000030012"/>
    </source>
</evidence>
<dbReference type="CDD" id="cd06171">
    <property type="entry name" value="Sigma70_r4"/>
    <property type="match status" value="1"/>
</dbReference>
<dbReference type="InterPro" id="IPR013324">
    <property type="entry name" value="RNA_pol_sigma_r3/r4-like"/>
</dbReference>
<evidence type="ECO:0000256" key="2">
    <source>
        <dbReference type="ARBA" id="ARBA00023082"/>
    </source>
</evidence>
<evidence type="ECO:0000256" key="3">
    <source>
        <dbReference type="ARBA" id="ARBA00023125"/>
    </source>
</evidence>